<accession>A0A2N5ZGW4</accession>
<dbReference type="Proteomes" id="UP000234857">
    <property type="component" value="Unassembled WGS sequence"/>
</dbReference>
<sequence>MNIISKGYSLTTDEKGKLIKDVGQVKKGQKIKTSLANGSIFSEVKNTVKSEK</sequence>
<organism evidence="1 2">
    <name type="scientific">Muiribacterium halophilum</name>
    <dbReference type="NCBI Taxonomy" id="2053465"/>
    <lineage>
        <taxon>Bacteria</taxon>
        <taxon>Candidatus Muiribacteriota</taxon>
        <taxon>Candidatus Muiribacteriia</taxon>
        <taxon>Candidatus Muiribacteriales</taxon>
        <taxon>Candidatus Muiribacteriaceae</taxon>
        <taxon>Candidatus Muiribacterium</taxon>
    </lineage>
</organism>
<evidence type="ECO:0000313" key="2">
    <source>
        <dbReference type="Proteomes" id="UP000234857"/>
    </source>
</evidence>
<gene>
    <name evidence="1" type="ORF">C0601_06045</name>
</gene>
<dbReference type="AlphaFoldDB" id="A0A2N5ZGW4"/>
<protein>
    <recommendedName>
        <fullName evidence="3">Exonuclease VII large subunit C-terminal domain-containing protein</fullName>
    </recommendedName>
</protein>
<reference evidence="1 2" key="1">
    <citation type="submission" date="2017-11" db="EMBL/GenBank/DDBJ databases">
        <title>Genome-resolved metagenomics identifies genetic mobility, metabolic interactions, and unexpected diversity in perchlorate-reducing communities.</title>
        <authorList>
            <person name="Barnum T.P."/>
            <person name="Figueroa I.A."/>
            <person name="Carlstrom C.I."/>
            <person name="Lucas L.N."/>
            <person name="Engelbrektson A.L."/>
            <person name="Coates J.D."/>
        </authorList>
    </citation>
    <scope>NUCLEOTIDE SEQUENCE [LARGE SCALE GENOMIC DNA]</scope>
    <source>
        <strain evidence="1">BM706</strain>
    </source>
</reference>
<name>A0A2N5ZGW4_MUIH1</name>
<dbReference type="EMBL" id="PKTG01000077">
    <property type="protein sequence ID" value="PLX17938.1"/>
    <property type="molecule type" value="Genomic_DNA"/>
</dbReference>
<comment type="caution">
    <text evidence="1">The sequence shown here is derived from an EMBL/GenBank/DDBJ whole genome shotgun (WGS) entry which is preliminary data.</text>
</comment>
<proteinExistence type="predicted"/>
<evidence type="ECO:0008006" key="3">
    <source>
        <dbReference type="Google" id="ProtNLM"/>
    </source>
</evidence>
<evidence type="ECO:0000313" key="1">
    <source>
        <dbReference type="EMBL" id="PLX17938.1"/>
    </source>
</evidence>